<accession>A0AAV9QA95</accession>
<dbReference type="PANTHER" id="PTHR41677">
    <property type="entry name" value="YALI0B19030P"/>
    <property type="match status" value="1"/>
</dbReference>
<keyword evidence="2" id="KW-1185">Reference proteome</keyword>
<reference evidence="1 2" key="1">
    <citation type="submission" date="2023-06" db="EMBL/GenBank/DDBJ databases">
        <title>Black Yeasts Isolated from many extreme environments.</title>
        <authorList>
            <person name="Coleine C."/>
            <person name="Stajich J.E."/>
            <person name="Selbmann L."/>
        </authorList>
    </citation>
    <scope>NUCLEOTIDE SEQUENCE [LARGE SCALE GENOMIC DNA]</scope>
    <source>
        <strain evidence="1 2">CCFEE 5887</strain>
    </source>
</reference>
<name>A0AAV9QA95_9PEZI</name>
<dbReference type="PANTHER" id="PTHR41677:SF1">
    <property type="entry name" value="FE2OG DIOXYGENASE DOMAIN-CONTAINING PROTEIN"/>
    <property type="match status" value="1"/>
</dbReference>
<evidence type="ECO:0008006" key="3">
    <source>
        <dbReference type="Google" id="ProtNLM"/>
    </source>
</evidence>
<organism evidence="1 2">
    <name type="scientific">Vermiconidia calcicola</name>
    <dbReference type="NCBI Taxonomy" id="1690605"/>
    <lineage>
        <taxon>Eukaryota</taxon>
        <taxon>Fungi</taxon>
        <taxon>Dikarya</taxon>
        <taxon>Ascomycota</taxon>
        <taxon>Pezizomycotina</taxon>
        <taxon>Dothideomycetes</taxon>
        <taxon>Dothideomycetidae</taxon>
        <taxon>Mycosphaerellales</taxon>
        <taxon>Extremaceae</taxon>
        <taxon>Vermiconidia</taxon>
    </lineage>
</organism>
<dbReference type="AlphaFoldDB" id="A0AAV9QA95"/>
<gene>
    <name evidence="1" type="ORF">LTR25_003272</name>
</gene>
<evidence type="ECO:0000313" key="1">
    <source>
        <dbReference type="EMBL" id="KAK5539569.1"/>
    </source>
</evidence>
<sequence length="343" mass="37986">MAISETVGVPAPHTWEPNAYEPATFEPQIHLSYRPPKEIITFDDLGLNPPTATSPVAITTPFPLLSAEGVRELRADIFRREVVGKYGSLKYPGVYRIRGYGPDAPFTYALWRSEAVRQACSEAAGTELDIIYDYEIGQLNVQLPADVDKDAPITENLPPPVPPRNISAPLEEDGALATETENSKALVSAWHNDSYPWVCVLMLSDPVGMQGGETALRTGDGSIMKVKPPGMGYAVMMQGGSINHAALPCLGEGERITFVTSFRSKDAAVRDSSSLRTVRPISNLDELYRQWASYRLDVVSQRAALKRKELDVRGRSADEIRQMMNEWVRDQVEYLENTVKEMA</sequence>
<dbReference type="Proteomes" id="UP001345827">
    <property type="component" value="Unassembled WGS sequence"/>
</dbReference>
<protein>
    <recommendedName>
        <fullName evidence="3">Fe2OG dioxygenase domain-containing protein</fullName>
    </recommendedName>
</protein>
<proteinExistence type="predicted"/>
<dbReference type="EMBL" id="JAXLQG010000005">
    <property type="protein sequence ID" value="KAK5539569.1"/>
    <property type="molecule type" value="Genomic_DNA"/>
</dbReference>
<evidence type="ECO:0000313" key="2">
    <source>
        <dbReference type="Proteomes" id="UP001345827"/>
    </source>
</evidence>
<comment type="caution">
    <text evidence="1">The sequence shown here is derived from an EMBL/GenBank/DDBJ whole genome shotgun (WGS) entry which is preliminary data.</text>
</comment>